<dbReference type="InterPro" id="IPR044801">
    <property type="entry name" value="Filamin"/>
</dbReference>
<feature type="repeat" description="Filamin" evidence="2">
    <location>
        <begin position="133"/>
        <end position="227"/>
    </location>
</feature>
<feature type="repeat" description="Filamin" evidence="2">
    <location>
        <begin position="1561"/>
        <end position="1680"/>
    </location>
</feature>
<evidence type="ECO:0000256" key="2">
    <source>
        <dbReference type="PROSITE-ProRule" id="PRU00087"/>
    </source>
</evidence>
<dbReference type="InterPro" id="IPR017868">
    <property type="entry name" value="Filamin/ABP280_repeat-like"/>
</dbReference>
<dbReference type="Proteomes" id="UP000054558">
    <property type="component" value="Unassembled WGS sequence"/>
</dbReference>
<accession>A0A1Y1I7F6</accession>
<dbReference type="Pfam" id="PF00630">
    <property type="entry name" value="Filamin"/>
    <property type="match status" value="4"/>
</dbReference>
<sequence>MPATTRVSGMAPVMTLALAVPTGPLSPQTTTVNASTSFALNTVGSFIVTARDTKGLVRSQELDAPRFSVTADHGITGASFADRWDGTYGCQFVPTETARYVFTVYIDQAPFASFQADVIANSGDAAKFFVQGGVTGTVGQPVPFAVGPTTSDYKAVNSFALASNPVVTALTVPPGAPAPFVSSNCANTTRTNPGCSFGFAPTIAGQYDVSVTLGPNQVSKSPLRVSVAPGPPSANLSVITAPPGPVPVGQNCTFAVSLVDAFGNPTQGLIMSTVLVPTAGASTGGGKFEVTANEPNPSPLSFLQSSSYASQYTVTAIGVTARGDYFLRVLLRSASSAGPGSLLTQASVDSPVFTVQGGIPDARRIAAGLQGNALLDSTAGDNLTLAASVFDSYNNFLTQSDVSGASVTLTLSQGGKPVVSQALTWTGPRLVANPFVLTGAGTDAYGNPTSSAVSPEKLFVNSCLQRKVTGGTLCTGIYSVQSSASPGLYTISYLLNDAARYSVILYVNSVAAPNIPGYFIVSPGDAAAVTLSGAGTSGGTVGASRDIYIVVKDKYNNIRTGGNATLDQLAVSITLTTGKVIKLVQNVPFQGPTFDPVNGRYVVNYSATAVGLLSINVLIGGTGGRTLILPIAGGPTSAALSRLGGTGLAGSVANVTSDVIITAVDQLGFVKTTGGDPFSVRLLDTSCPPDQCSAYVSDNADGTYALRYKFAQPGTYRMDVTLSGQAVGSGTNVSSPVTLTILSASASRPIDLLKTSVSGDGLAGTVAGALASFLVTTYDSSAIRLFQGGAVFKLQMTPSVSNRVQSAPKTAVTDNNNGTYTISYSTAGAGTYAMSLFGGTTGNTSIPALSGATVTVLPGPTVAAKTTVAPFTPKSVIAGQLAQALISPADALGNLVTYTGNYPASSDQFIVQAIPGPNALGYSKNFTVTTVVNQTYLATVNVTDIVGNVQLTVLLAGKPIATGAFTVAVAAGRSVNPWVSVSGTGPWPAGTGQGIDVLPFDAFDNSIDAYKPVCTCTGYLTSANAPMVVSQCALADSSYHLWDGSETPFGYLYMMPPIKVAATYSLTVNITQTAYPGYVNTYTLPDPIVVSPGDPSAAFTKAFGPGVSSTGGQAGKNTSFTIAVKDAYNNSVPNPTGVTYKITNPTGGLIYGTLVDNEDSTLTVTYMPLATGVHKVAVFVNNAAVGNAFQVTITPPLTSAAKTTALLSGSAAPLTGGTQYAITAGKDTKLVVTAYDIYGKKQLAKSDTFTVTFTPATAVDGAATGAKCSQAVNNNDGTYTITFSANKAVSSSTPVVYSLAVTLNSGDGGPAPIAGSPFQFTVTPASVDAASSSLMTQDAFGNRGSYAPGSFYNVTGTAVTNSVKPSGSGSRRRLLQAATTSSAGSGAQFSVVNNYDGTYLITMITTQAVPYNITFRVNGVPVKSNQPGGVTFKNLVVPSGKTKKSAFTASGNGIGTATLKAGDTAQIAIQARDQYGNPTMDDLTSLAAGLTSSFQVRVGSNTSFATFSDPSSLTVSPPVTWNPVMIVVPFTVLKAGTLVTTLGFADGTILQGSPYSGTVVPGAPSAAGSLASGPGLKGALACFSGTKCVPASIYLMPQDAYGNPVMGAATAAAARATMCARFGVVFSVPASITKQAPQPDANNTARCVVTYTASAAGDQTLQVRFDGNYVVSGGQFPIAVQSGTGAADASQSTVTGDGINSVILAGQSYKLTVTLSDANGLTLQTGFGATVSASANSSALSFAFVDAQNGQFVASFKPVVSGVFVVTVSVNGKPIGGYPSGFKMKVASAATSASTSTVALLNQTLFQRNPSPETLSATGKITWFRALTPSRFT</sequence>
<feature type="repeat" description="Filamin" evidence="2">
    <location>
        <begin position="633"/>
        <end position="741"/>
    </location>
</feature>
<evidence type="ECO:0000256" key="1">
    <source>
        <dbReference type="ARBA" id="ARBA00022737"/>
    </source>
</evidence>
<feature type="repeat" description="Filamin" evidence="2">
    <location>
        <begin position="747"/>
        <end position="852"/>
    </location>
</feature>
<dbReference type="EMBL" id="DF237148">
    <property type="protein sequence ID" value="GAQ84647.1"/>
    <property type="molecule type" value="Genomic_DNA"/>
</dbReference>
<evidence type="ECO:0000313" key="4">
    <source>
        <dbReference type="EMBL" id="GAQ84647.1"/>
    </source>
</evidence>
<keyword evidence="3" id="KW-0732">Signal</keyword>
<dbReference type="GO" id="GO:0030036">
    <property type="term" value="P:actin cytoskeleton organization"/>
    <property type="evidence" value="ECO:0007669"/>
    <property type="project" value="InterPro"/>
</dbReference>
<dbReference type="STRING" id="105231.A0A1Y1I7F6"/>
<gene>
    <name evidence="4" type="ORF">KFL_001990015</name>
</gene>
<keyword evidence="5" id="KW-1185">Reference proteome</keyword>
<dbReference type="GO" id="GO:0051015">
    <property type="term" value="F:actin filament binding"/>
    <property type="evidence" value="ECO:0007669"/>
    <property type="project" value="InterPro"/>
</dbReference>
<feature type="chain" id="PRO_5012508053" evidence="3">
    <location>
        <begin position="20"/>
        <end position="1833"/>
    </location>
</feature>
<dbReference type="InterPro" id="IPR014756">
    <property type="entry name" value="Ig_E-set"/>
</dbReference>
<proteinExistence type="predicted"/>
<dbReference type="SUPFAM" id="SSF81296">
    <property type="entry name" value="E set domains"/>
    <property type="match status" value="6"/>
</dbReference>
<dbReference type="OMA" id="HTIDLMY"/>
<evidence type="ECO:0000313" key="5">
    <source>
        <dbReference type="Proteomes" id="UP000054558"/>
    </source>
</evidence>
<dbReference type="PROSITE" id="PS50194">
    <property type="entry name" value="FILAMIN_REPEAT"/>
    <property type="match status" value="7"/>
</dbReference>
<evidence type="ECO:0000256" key="3">
    <source>
        <dbReference type="SAM" id="SignalP"/>
    </source>
</evidence>
<feature type="signal peptide" evidence="3">
    <location>
        <begin position="1"/>
        <end position="19"/>
    </location>
</feature>
<organism evidence="4 5">
    <name type="scientific">Klebsormidium nitens</name>
    <name type="common">Green alga</name>
    <name type="synonym">Ulothrix nitens</name>
    <dbReference type="NCBI Taxonomy" id="105231"/>
    <lineage>
        <taxon>Eukaryota</taxon>
        <taxon>Viridiplantae</taxon>
        <taxon>Streptophyta</taxon>
        <taxon>Klebsormidiophyceae</taxon>
        <taxon>Klebsormidiales</taxon>
        <taxon>Klebsormidiaceae</taxon>
        <taxon>Klebsormidium</taxon>
    </lineage>
</organism>
<dbReference type="Gene3D" id="2.60.40.10">
    <property type="entry name" value="Immunoglobulins"/>
    <property type="match status" value="10"/>
</dbReference>
<dbReference type="SMART" id="SM00557">
    <property type="entry name" value="IG_FLMN"/>
    <property type="match status" value="5"/>
</dbReference>
<feature type="repeat" description="Filamin" evidence="2">
    <location>
        <begin position="1092"/>
        <end position="1193"/>
    </location>
</feature>
<dbReference type="OrthoDB" id="548276at2759"/>
<dbReference type="PANTHER" id="PTHR38537">
    <property type="entry name" value="JITTERBUG, ISOFORM N"/>
    <property type="match status" value="1"/>
</dbReference>
<dbReference type="InterPro" id="IPR001298">
    <property type="entry name" value="Filamin/ABP280_rpt"/>
</dbReference>
<reference evidence="4 5" key="1">
    <citation type="journal article" date="2014" name="Nat. Commun.">
        <title>Klebsormidium flaccidum genome reveals primary factors for plant terrestrial adaptation.</title>
        <authorList>
            <person name="Hori K."/>
            <person name="Maruyama F."/>
            <person name="Fujisawa T."/>
            <person name="Togashi T."/>
            <person name="Yamamoto N."/>
            <person name="Seo M."/>
            <person name="Sato S."/>
            <person name="Yamada T."/>
            <person name="Mori H."/>
            <person name="Tajima N."/>
            <person name="Moriyama T."/>
            <person name="Ikeuchi M."/>
            <person name="Watanabe M."/>
            <person name="Wada H."/>
            <person name="Kobayashi K."/>
            <person name="Saito M."/>
            <person name="Masuda T."/>
            <person name="Sasaki-Sekimoto Y."/>
            <person name="Mashiguchi K."/>
            <person name="Awai K."/>
            <person name="Shimojima M."/>
            <person name="Masuda S."/>
            <person name="Iwai M."/>
            <person name="Nobusawa T."/>
            <person name="Narise T."/>
            <person name="Kondo S."/>
            <person name="Saito H."/>
            <person name="Sato R."/>
            <person name="Murakawa M."/>
            <person name="Ihara Y."/>
            <person name="Oshima-Yamada Y."/>
            <person name="Ohtaka K."/>
            <person name="Satoh M."/>
            <person name="Sonobe K."/>
            <person name="Ishii M."/>
            <person name="Ohtani R."/>
            <person name="Kanamori-Sato M."/>
            <person name="Honoki R."/>
            <person name="Miyazaki D."/>
            <person name="Mochizuki H."/>
            <person name="Umetsu J."/>
            <person name="Higashi K."/>
            <person name="Shibata D."/>
            <person name="Kamiya Y."/>
            <person name="Sato N."/>
            <person name="Nakamura Y."/>
            <person name="Tabata S."/>
            <person name="Ida S."/>
            <person name="Kurokawa K."/>
            <person name="Ohta H."/>
        </authorList>
    </citation>
    <scope>NUCLEOTIDE SEQUENCE [LARGE SCALE GENOMIC DNA]</scope>
    <source>
        <strain evidence="4 5">NIES-2285</strain>
    </source>
</reference>
<name>A0A1Y1I7F6_KLENI</name>
<dbReference type="InterPro" id="IPR013783">
    <property type="entry name" value="Ig-like_fold"/>
</dbReference>
<feature type="repeat" description="Filamin" evidence="2">
    <location>
        <begin position="1684"/>
        <end position="1784"/>
    </location>
</feature>
<protein>
    <submittedName>
        <fullName evidence="4">Uncharacterized protein</fullName>
    </submittedName>
</protein>
<dbReference type="PANTHER" id="PTHR38537:SF15">
    <property type="entry name" value="FILAMIN"/>
    <property type="match status" value="1"/>
</dbReference>
<keyword evidence="1" id="KW-0677">Repeat</keyword>
<feature type="repeat" description="Filamin" evidence="2">
    <location>
        <begin position="521"/>
        <end position="640"/>
    </location>
</feature>